<keyword evidence="15" id="KW-1185">Reference proteome</keyword>
<feature type="chain" id="PRO_5001825684" description="Thiamine pyrimidine synthase" evidence="12">
    <location>
        <begin position="26"/>
        <end position="337"/>
    </location>
</feature>
<comment type="function">
    <text evidence="1">Responsible for the formation of the pyrimidine heterocycle in the thiamine biosynthesis pathway. Catalyzes the formation of hydroxymethylpyrimidine phosphate (HMP-P) from histidine and pyridoxal phosphate (PLP). The protein uses PLP and the active site histidine to form HMP-P, generating an inactive enzyme. The enzyme can only undergo a single turnover, which suggests it is a suicide enzyme.</text>
</comment>
<dbReference type="OrthoDB" id="9815602at2"/>
<evidence type="ECO:0000313" key="14">
    <source>
        <dbReference type="EMBL" id="KFL29496.1"/>
    </source>
</evidence>
<dbReference type="SUPFAM" id="SSF53850">
    <property type="entry name" value="Periplasmic binding protein-like II"/>
    <property type="match status" value="1"/>
</dbReference>
<evidence type="ECO:0000256" key="5">
    <source>
        <dbReference type="ARBA" id="ARBA00022679"/>
    </source>
</evidence>
<dbReference type="InterPro" id="IPR015168">
    <property type="entry name" value="SsuA/THI5"/>
</dbReference>
<dbReference type="Proteomes" id="UP000028981">
    <property type="component" value="Unassembled WGS sequence"/>
</dbReference>
<evidence type="ECO:0000256" key="10">
    <source>
        <dbReference type="ARBA" id="ARBA00033171"/>
    </source>
</evidence>
<evidence type="ECO:0000256" key="11">
    <source>
        <dbReference type="ARBA" id="ARBA00048179"/>
    </source>
</evidence>
<keyword evidence="8" id="KW-0784">Thiamine biosynthesis</keyword>
<dbReference type="Gene3D" id="3.40.190.10">
    <property type="entry name" value="Periplasmic binding protein-like II"/>
    <property type="match status" value="2"/>
</dbReference>
<dbReference type="PANTHER" id="PTHR31528">
    <property type="entry name" value="4-AMINO-5-HYDROXYMETHYL-2-METHYLPYRIMIDINE PHOSPHATE SYNTHASE THI11-RELATED"/>
    <property type="match status" value="1"/>
</dbReference>
<evidence type="ECO:0000256" key="1">
    <source>
        <dbReference type="ARBA" id="ARBA00003469"/>
    </source>
</evidence>
<dbReference type="AlphaFoldDB" id="A0A087LXZ3"/>
<evidence type="ECO:0000256" key="12">
    <source>
        <dbReference type="SAM" id="SignalP"/>
    </source>
</evidence>
<dbReference type="GO" id="GO:0016740">
    <property type="term" value="F:transferase activity"/>
    <property type="evidence" value="ECO:0007669"/>
    <property type="project" value="UniProtKB-KW"/>
</dbReference>
<proteinExistence type="inferred from homology"/>
<keyword evidence="9" id="KW-0408">Iron</keyword>
<keyword evidence="7" id="KW-0663">Pyridoxal phosphate</keyword>
<evidence type="ECO:0000313" key="15">
    <source>
        <dbReference type="Proteomes" id="UP000028981"/>
    </source>
</evidence>
<reference evidence="14 15" key="1">
    <citation type="submission" date="2014-08" db="EMBL/GenBank/DDBJ databases">
        <authorList>
            <person name="Hassan Y.I."/>
            <person name="Lepp D."/>
            <person name="Zhou T."/>
        </authorList>
    </citation>
    <scope>NUCLEOTIDE SEQUENCE [LARGE SCALE GENOMIC DNA]</scope>
    <source>
        <strain evidence="14 15">IFO13584</strain>
    </source>
</reference>
<keyword evidence="5" id="KW-0808">Transferase</keyword>
<dbReference type="PANTHER" id="PTHR31528:SF1">
    <property type="entry name" value="4-AMINO-5-HYDROXYMETHYL-2-METHYLPYRIMIDINE PHOSPHATE SYNTHASE THI11-RELATED"/>
    <property type="match status" value="1"/>
</dbReference>
<keyword evidence="6" id="KW-0479">Metal-binding</keyword>
<comment type="subunit">
    <text evidence="4">Homodimer.</text>
</comment>
<gene>
    <name evidence="14" type="ORF">JP75_20715</name>
</gene>
<comment type="catalytic activity">
    <reaction evidence="11">
        <text>N(6)-(pyridoxal phosphate)-L-lysyl-[4-amino-5-hydroxymethyl-2-methylpyrimidine phosphate synthase] + L-histidyl-[4-amino-5-hydroxymethyl-2-methylpyrimidine phosphate synthase] + 2 Fe(3+) + 4 H2O = L-lysyl-[4-amino-5-hydroxymethyl-2-methylpyrimidine phosphate synthase] + (2S)-2-amino-5-hydroxy-4-oxopentanoyl-[4-amino-5-hydroxymethyl-2-methylpyrimidine phosphate synthase] + 4-amino-2-methyl-5-(phosphooxymethyl)pyrimidine + 3-oxopropanoate + 2 Fe(2+) + 2 H(+)</text>
        <dbReference type="Rhea" id="RHEA:65756"/>
        <dbReference type="Rhea" id="RHEA-COMP:16892"/>
        <dbReference type="Rhea" id="RHEA-COMP:16893"/>
        <dbReference type="Rhea" id="RHEA-COMP:16894"/>
        <dbReference type="Rhea" id="RHEA-COMP:16895"/>
        <dbReference type="ChEBI" id="CHEBI:15377"/>
        <dbReference type="ChEBI" id="CHEBI:15378"/>
        <dbReference type="ChEBI" id="CHEBI:29033"/>
        <dbReference type="ChEBI" id="CHEBI:29034"/>
        <dbReference type="ChEBI" id="CHEBI:29969"/>
        <dbReference type="ChEBI" id="CHEBI:29979"/>
        <dbReference type="ChEBI" id="CHEBI:33190"/>
        <dbReference type="ChEBI" id="CHEBI:58354"/>
        <dbReference type="ChEBI" id="CHEBI:143915"/>
        <dbReference type="ChEBI" id="CHEBI:157692"/>
    </reaction>
    <physiologicalReaction direction="left-to-right" evidence="11">
        <dbReference type="Rhea" id="RHEA:65757"/>
    </physiologicalReaction>
</comment>
<organism evidence="14 15">
    <name type="scientific">Devosia riboflavina</name>
    <dbReference type="NCBI Taxonomy" id="46914"/>
    <lineage>
        <taxon>Bacteria</taxon>
        <taxon>Pseudomonadati</taxon>
        <taxon>Pseudomonadota</taxon>
        <taxon>Alphaproteobacteria</taxon>
        <taxon>Hyphomicrobiales</taxon>
        <taxon>Devosiaceae</taxon>
        <taxon>Devosia</taxon>
    </lineage>
</organism>
<comment type="caution">
    <text evidence="14">The sequence shown here is derived from an EMBL/GenBank/DDBJ whole genome shotgun (WGS) entry which is preliminary data.</text>
</comment>
<evidence type="ECO:0000256" key="7">
    <source>
        <dbReference type="ARBA" id="ARBA00022898"/>
    </source>
</evidence>
<keyword evidence="12" id="KW-0732">Signal</keyword>
<protein>
    <recommendedName>
        <fullName evidence="10">Thiamine pyrimidine synthase</fullName>
    </recommendedName>
</protein>
<evidence type="ECO:0000256" key="8">
    <source>
        <dbReference type="ARBA" id="ARBA00022977"/>
    </source>
</evidence>
<evidence type="ECO:0000256" key="4">
    <source>
        <dbReference type="ARBA" id="ARBA00011738"/>
    </source>
</evidence>
<feature type="signal peptide" evidence="12">
    <location>
        <begin position="1"/>
        <end position="25"/>
    </location>
</feature>
<evidence type="ECO:0000259" key="13">
    <source>
        <dbReference type="Pfam" id="PF09084"/>
    </source>
</evidence>
<dbReference type="Pfam" id="PF09084">
    <property type="entry name" value="NMT1"/>
    <property type="match status" value="1"/>
</dbReference>
<dbReference type="GO" id="GO:0046872">
    <property type="term" value="F:metal ion binding"/>
    <property type="evidence" value="ECO:0007669"/>
    <property type="project" value="UniProtKB-KW"/>
</dbReference>
<evidence type="ECO:0000256" key="3">
    <source>
        <dbReference type="ARBA" id="ARBA00009406"/>
    </source>
</evidence>
<dbReference type="RefSeq" id="WP_035086345.1">
    <property type="nucleotide sequence ID" value="NZ_JQGC01000025.1"/>
</dbReference>
<comment type="similarity">
    <text evidence="3">Belongs to the NMT1/THI5 family.</text>
</comment>
<accession>A0A087LXZ3</accession>
<dbReference type="EMBL" id="JQGC01000025">
    <property type="protein sequence ID" value="KFL29496.1"/>
    <property type="molecule type" value="Genomic_DNA"/>
</dbReference>
<comment type="pathway">
    <text evidence="2">Cofactor biosynthesis; thiamine diphosphate biosynthesis.</text>
</comment>
<dbReference type="STRING" id="46914.JP75_20715"/>
<evidence type="ECO:0000256" key="6">
    <source>
        <dbReference type="ARBA" id="ARBA00022723"/>
    </source>
</evidence>
<evidence type="ECO:0000256" key="2">
    <source>
        <dbReference type="ARBA" id="ARBA00004948"/>
    </source>
</evidence>
<sequence>MQRRTLLKSAAVGLAAAGLPRSLFAQDLTPLRVQLGWISNVEYVDHWFALENGYFTEAGLDVTVMPGGPNAPDPLTMVAAGSAEIGYTSWLPFLDAVAKGNDFVIIAARMQTSPLGIISLAAAPILEPKDIVGKKILAQGPAEQTSIEATLSLNGLPNDWEMVTAGFSPEPLVAGDGQGYTAFATNQTITMEKMGLLRDKDFFFRSFDELGFPGYAGIAFVSKAYLEANREALVKYTAAIIKGFKADEDDPALGAKITVEKYGADFGLDLDQQTRQNELQIDFMRPGGAADFPLYALDPAKMEGPMYDAARATGRTELPPIADIIDTSIVEDALKLA</sequence>
<evidence type="ECO:0000256" key="9">
    <source>
        <dbReference type="ARBA" id="ARBA00023004"/>
    </source>
</evidence>
<dbReference type="GO" id="GO:0009228">
    <property type="term" value="P:thiamine biosynthetic process"/>
    <property type="evidence" value="ECO:0007669"/>
    <property type="project" value="UniProtKB-KW"/>
</dbReference>
<name>A0A087LXZ3_9HYPH</name>
<feature type="domain" description="SsuA/THI5-like" evidence="13">
    <location>
        <begin position="48"/>
        <end position="251"/>
    </location>
</feature>
<dbReference type="InterPro" id="IPR027939">
    <property type="entry name" value="NMT1/THI5"/>
</dbReference>